<evidence type="ECO:0000259" key="2">
    <source>
        <dbReference type="Pfam" id="PF12214"/>
    </source>
</evidence>
<sequence>MEVDMEDDNSSGGDTAVEFTFTAVEIDIDYEFEAARFFDFTRTETIDEAREAEMWFESVGSYPPSPFAVRLLSRGKSENSNGSTISKGFDNANHSDSGSDRAPDDSTMAMSNTDGDVANRGVRLDLKGYYLQASQKQHTNGFIPKDSTRNTNYNYKSKTKSSWKPSLPRISTLMKPTASQLAKQNQERLIDHFRFQKPANTSSVVESQAAKRQKIEGGHLFKVTDTKQQTNFVHKAPKKEGALDGNLGHGRLRITVPRPPDLATAQRAQRIRQKGDNENEHLASRASGFRARPLNRKIFEAPSSLHQKRSTPQLPEFQEFHLKTTERAVQNTAAVPSTSACCNNLKAPHKHSIAFGTESSSRESKGSHVSGVPKQEDCETIHRFKALPLNKKIFSSKGDLGVFRSNKRETTVAMAFNFQTEKRAQHAPPVDLFNKLSLASESGSRSSRPPSIFTKGSKENRVCSFQQQSAVNTPKPGSKQVHFANTITEGPPLSTISRNSGIR</sequence>
<dbReference type="GO" id="GO:0005880">
    <property type="term" value="C:nuclear microtubule"/>
    <property type="evidence" value="ECO:0000318"/>
    <property type="project" value="GO_Central"/>
</dbReference>
<dbReference type="GO" id="GO:0030295">
    <property type="term" value="F:protein kinase activator activity"/>
    <property type="evidence" value="ECO:0000318"/>
    <property type="project" value="GO_Central"/>
</dbReference>
<gene>
    <name evidence="4" type="ORF">HannXRQ_Chr02g0047681</name>
    <name evidence="3" type="ORF">HanXRQr2_Chr02g0071641</name>
</gene>
<dbReference type="EMBL" id="CM007891">
    <property type="protein sequence ID" value="OTG34606.1"/>
    <property type="molecule type" value="Genomic_DNA"/>
</dbReference>
<dbReference type="PANTHER" id="PTHR14326:SF15">
    <property type="entry name" value="OS06G0130200 PROTEIN"/>
    <property type="match status" value="1"/>
</dbReference>
<name>A0A251VHL4_HELAN</name>
<evidence type="ECO:0000313" key="4">
    <source>
        <dbReference type="EMBL" id="OTG34606.1"/>
    </source>
</evidence>
<feature type="compositionally biased region" description="Polar residues" evidence="1">
    <location>
        <begin position="149"/>
        <end position="164"/>
    </location>
</feature>
<dbReference type="FunCoup" id="A0A251VHL4">
    <property type="interactions" value="647"/>
</dbReference>
<dbReference type="InterPro" id="IPR009675">
    <property type="entry name" value="TPX2_fam"/>
</dbReference>
<dbReference type="OrthoDB" id="1684416at2759"/>
<evidence type="ECO:0000256" key="1">
    <source>
        <dbReference type="SAM" id="MobiDB-lite"/>
    </source>
</evidence>
<evidence type="ECO:0000313" key="3">
    <source>
        <dbReference type="EMBL" id="KAF5818917.1"/>
    </source>
</evidence>
<dbReference type="Pfam" id="PF12214">
    <property type="entry name" value="TPX2_importin"/>
    <property type="match status" value="1"/>
</dbReference>
<feature type="domain" description="TPX2 central" evidence="2">
    <location>
        <begin position="252"/>
        <end position="418"/>
    </location>
</feature>
<protein>
    <submittedName>
        <fullName evidence="4">Putative cell cycle regulated microtubule associated protein</fullName>
    </submittedName>
    <submittedName>
        <fullName evidence="3">TPX2 central domain-containing protein</fullName>
    </submittedName>
</protein>
<feature type="compositionally biased region" description="Polar residues" evidence="1">
    <location>
        <begin position="78"/>
        <end position="96"/>
    </location>
</feature>
<dbReference type="Gramene" id="mRNA:HanXRQr2_Chr02g0071641">
    <property type="protein sequence ID" value="mRNA:HanXRQr2_Chr02g0071641"/>
    <property type="gene ID" value="HanXRQr2_Chr02g0071641"/>
</dbReference>
<organism evidence="4 5">
    <name type="scientific">Helianthus annuus</name>
    <name type="common">Common sunflower</name>
    <dbReference type="NCBI Taxonomy" id="4232"/>
    <lineage>
        <taxon>Eukaryota</taxon>
        <taxon>Viridiplantae</taxon>
        <taxon>Streptophyta</taxon>
        <taxon>Embryophyta</taxon>
        <taxon>Tracheophyta</taxon>
        <taxon>Spermatophyta</taxon>
        <taxon>Magnoliopsida</taxon>
        <taxon>eudicotyledons</taxon>
        <taxon>Gunneridae</taxon>
        <taxon>Pentapetalae</taxon>
        <taxon>asterids</taxon>
        <taxon>campanulids</taxon>
        <taxon>Asterales</taxon>
        <taxon>Asteraceae</taxon>
        <taxon>Asteroideae</taxon>
        <taxon>Heliantheae alliance</taxon>
        <taxon>Heliantheae</taxon>
        <taxon>Helianthus</taxon>
    </lineage>
</organism>
<feature type="region of interest" description="Disordered" evidence="1">
    <location>
        <begin position="140"/>
        <end position="164"/>
    </location>
</feature>
<dbReference type="EMBL" id="MNCJ02000317">
    <property type="protein sequence ID" value="KAF5818917.1"/>
    <property type="molecule type" value="Genomic_DNA"/>
</dbReference>
<dbReference type="GO" id="GO:0060236">
    <property type="term" value="P:regulation of mitotic spindle organization"/>
    <property type="evidence" value="ECO:0007669"/>
    <property type="project" value="InterPro"/>
</dbReference>
<reference evidence="3" key="3">
    <citation type="submission" date="2020-06" db="EMBL/GenBank/DDBJ databases">
        <title>Helianthus annuus Genome sequencing and assembly Release 2.</title>
        <authorList>
            <person name="Gouzy J."/>
            <person name="Langlade N."/>
            <person name="Munos S."/>
        </authorList>
    </citation>
    <scope>NUCLEOTIDE SEQUENCE</scope>
    <source>
        <tissue evidence="3">Leaves</tissue>
    </source>
</reference>
<dbReference type="GO" id="GO:0005819">
    <property type="term" value="C:spindle"/>
    <property type="evidence" value="ECO:0007669"/>
    <property type="project" value="InterPro"/>
</dbReference>
<keyword evidence="5" id="KW-1185">Reference proteome</keyword>
<dbReference type="AlphaFoldDB" id="A0A251VHL4"/>
<dbReference type="GO" id="GO:0090307">
    <property type="term" value="P:mitotic spindle assembly"/>
    <property type="evidence" value="ECO:0000318"/>
    <property type="project" value="GO_Central"/>
</dbReference>
<feature type="region of interest" description="Disordered" evidence="1">
    <location>
        <begin position="76"/>
        <end position="116"/>
    </location>
</feature>
<accession>A0A251VHL4</accession>
<dbReference type="InterPro" id="IPR027330">
    <property type="entry name" value="TPX2_central_dom"/>
</dbReference>
<dbReference type="Proteomes" id="UP000215914">
    <property type="component" value="Chromosome 2"/>
</dbReference>
<reference evidence="4" key="2">
    <citation type="submission" date="2017-02" db="EMBL/GenBank/DDBJ databases">
        <title>Sunflower complete genome.</title>
        <authorList>
            <person name="Langlade N."/>
            <person name="Munos S."/>
        </authorList>
    </citation>
    <scope>NUCLEOTIDE SEQUENCE [LARGE SCALE GENOMIC DNA]</scope>
    <source>
        <tissue evidence="4">Leaves</tissue>
    </source>
</reference>
<dbReference type="PANTHER" id="PTHR14326">
    <property type="entry name" value="TARGETING PROTEIN FOR XKLP2"/>
    <property type="match status" value="1"/>
</dbReference>
<proteinExistence type="predicted"/>
<dbReference type="GO" id="GO:0008017">
    <property type="term" value="F:microtubule binding"/>
    <property type="evidence" value="ECO:0000318"/>
    <property type="project" value="GO_Central"/>
</dbReference>
<dbReference type="InParanoid" id="A0A251VHL4"/>
<reference evidence="3 5" key="1">
    <citation type="journal article" date="2017" name="Nature">
        <title>The sunflower genome provides insights into oil metabolism, flowering and Asterid evolution.</title>
        <authorList>
            <person name="Badouin H."/>
            <person name="Gouzy J."/>
            <person name="Grassa C.J."/>
            <person name="Murat F."/>
            <person name="Staton S.E."/>
            <person name="Cottret L."/>
            <person name="Lelandais-Briere C."/>
            <person name="Owens G.L."/>
            <person name="Carrere S."/>
            <person name="Mayjonade B."/>
            <person name="Legrand L."/>
            <person name="Gill N."/>
            <person name="Kane N.C."/>
            <person name="Bowers J.E."/>
            <person name="Hubner S."/>
            <person name="Bellec A."/>
            <person name="Berard A."/>
            <person name="Berges H."/>
            <person name="Blanchet N."/>
            <person name="Boniface M.C."/>
            <person name="Brunel D."/>
            <person name="Catrice O."/>
            <person name="Chaidir N."/>
            <person name="Claudel C."/>
            <person name="Donnadieu C."/>
            <person name="Faraut T."/>
            <person name="Fievet G."/>
            <person name="Helmstetter N."/>
            <person name="King M."/>
            <person name="Knapp S.J."/>
            <person name="Lai Z."/>
            <person name="Le Paslier M.C."/>
            <person name="Lippi Y."/>
            <person name="Lorenzon L."/>
            <person name="Mandel J.R."/>
            <person name="Marage G."/>
            <person name="Marchand G."/>
            <person name="Marquand E."/>
            <person name="Bret-Mestries E."/>
            <person name="Morien E."/>
            <person name="Nambeesan S."/>
            <person name="Nguyen T."/>
            <person name="Pegot-Espagnet P."/>
            <person name="Pouilly N."/>
            <person name="Raftis F."/>
            <person name="Sallet E."/>
            <person name="Schiex T."/>
            <person name="Thomas J."/>
            <person name="Vandecasteele C."/>
            <person name="Vares D."/>
            <person name="Vear F."/>
            <person name="Vautrin S."/>
            <person name="Crespi M."/>
            <person name="Mangin B."/>
            <person name="Burke J.M."/>
            <person name="Salse J."/>
            <person name="Munos S."/>
            <person name="Vincourt P."/>
            <person name="Rieseberg L.H."/>
            <person name="Langlade N.B."/>
        </authorList>
    </citation>
    <scope>NUCLEOTIDE SEQUENCE [LARGE SCALE GENOMIC DNA]</scope>
    <source>
        <strain evidence="5">cv. SF193</strain>
        <tissue evidence="3">Leaves</tissue>
    </source>
</reference>
<dbReference type="STRING" id="4232.A0A251VHL4"/>
<feature type="region of interest" description="Disordered" evidence="1">
    <location>
        <begin position="356"/>
        <end position="375"/>
    </location>
</feature>
<dbReference type="OMA" id="MEVEQVF"/>
<evidence type="ECO:0000313" key="5">
    <source>
        <dbReference type="Proteomes" id="UP000215914"/>
    </source>
</evidence>